<feature type="region of interest" description="Disordered" evidence="1">
    <location>
        <begin position="1"/>
        <end position="35"/>
    </location>
</feature>
<reference evidence="2" key="1">
    <citation type="submission" date="2020-02" db="EMBL/GenBank/DDBJ databases">
        <authorList>
            <person name="Meier V. D."/>
        </authorList>
    </citation>
    <scope>NUCLEOTIDE SEQUENCE</scope>
    <source>
        <strain evidence="2">AVDCRST_MAG84</strain>
    </source>
</reference>
<dbReference type="AlphaFoldDB" id="A0A6J4L2A9"/>
<feature type="non-terminal residue" evidence="2">
    <location>
        <position position="1"/>
    </location>
</feature>
<dbReference type="EMBL" id="CADCTZ010000204">
    <property type="protein sequence ID" value="CAA9320408.1"/>
    <property type="molecule type" value="Genomic_DNA"/>
</dbReference>
<protein>
    <submittedName>
        <fullName evidence="2">Uncharacterized protein</fullName>
    </submittedName>
</protein>
<evidence type="ECO:0000256" key="1">
    <source>
        <dbReference type="SAM" id="MobiDB-lite"/>
    </source>
</evidence>
<evidence type="ECO:0000313" key="2">
    <source>
        <dbReference type="EMBL" id="CAA9320408.1"/>
    </source>
</evidence>
<proteinExistence type="predicted"/>
<sequence>PKSKDFRRKKKHQGSPNMSPPEQPVKFGNSQKKTL</sequence>
<name>A0A6J4L2A9_9CYAN</name>
<accession>A0A6J4L2A9</accession>
<gene>
    <name evidence="2" type="ORF">AVDCRST_MAG84-1315</name>
</gene>
<organism evidence="2">
    <name type="scientific">uncultured Microcoleus sp</name>
    <dbReference type="NCBI Taxonomy" id="259945"/>
    <lineage>
        <taxon>Bacteria</taxon>
        <taxon>Bacillati</taxon>
        <taxon>Cyanobacteriota</taxon>
        <taxon>Cyanophyceae</taxon>
        <taxon>Oscillatoriophycideae</taxon>
        <taxon>Oscillatoriales</taxon>
        <taxon>Microcoleaceae</taxon>
        <taxon>Microcoleus</taxon>
        <taxon>environmental samples</taxon>
    </lineage>
</organism>
<feature type="compositionally biased region" description="Basic residues" evidence="1">
    <location>
        <begin position="1"/>
        <end position="13"/>
    </location>
</feature>